<keyword evidence="5" id="KW-0378">Hydrolase</keyword>
<feature type="compositionally biased region" description="Basic and acidic residues" evidence="13">
    <location>
        <begin position="256"/>
        <end position="285"/>
    </location>
</feature>
<dbReference type="SMART" id="SM00487">
    <property type="entry name" value="DEXDc"/>
    <property type="match status" value="1"/>
</dbReference>
<dbReference type="GO" id="GO:0005524">
    <property type="term" value="F:ATP binding"/>
    <property type="evidence" value="ECO:0007669"/>
    <property type="project" value="UniProtKB-KW"/>
</dbReference>
<dbReference type="InterPro" id="IPR002464">
    <property type="entry name" value="DNA/RNA_helicase_DEAH_CS"/>
</dbReference>
<evidence type="ECO:0000256" key="12">
    <source>
        <dbReference type="ARBA" id="ARBA00070009"/>
    </source>
</evidence>
<dbReference type="InterPro" id="IPR048333">
    <property type="entry name" value="HA2_WH"/>
</dbReference>
<evidence type="ECO:0000256" key="5">
    <source>
        <dbReference type="ARBA" id="ARBA00022801"/>
    </source>
</evidence>
<evidence type="ECO:0000256" key="8">
    <source>
        <dbReference type="ARBA" id="ARBA00023187"/>
    </source>
</evidence>
<feature type="compositionally biased region" description="Basic and acidic residues" evidence="13">
    <location>
        <begin position="292"/>
        <end position="319"/>
    </location>
</feature>
<dbReference type="KEGG" id="cci:CC1G_12010"/>
<evidence type="ECO:0000256" key="9">
    <source>
        <dbReference type="ARBA" id="ARBA00023242"/>
    </source>
</evidence>
<dbReference type="GO" id="GO:0005681">
    <property type="term" value="C:spliceosomal complex"/>
    <property type="evidence" value="ECO:0007669"/>
    <property type="project" value="UniProtKB-ARBA"/>
</dbReference>
<dbReference type="InParanoid" id="A8N105"/>
<comment type="catalytic activity">
    <reaction evidence="11">
        <text>ATP + H2O = ADP + phosphate + H(+)</text>
        <dbReference type="Rhea" id="RHEA:13065"/>
        <dbReference type="ChEBI" id="CHEBI:15377"/>
        <dbReference type="ChEBI" id="CHEBI:15378"/>
        <dbReference type="ChEBI" id="CHEBI:30616"/>
        <dbReference type="ChEBI" id="CHEBI:43474"/>
        <dbReference type="ChEBI" id="CHEBI:456216"/>
        <dbReference type="EC" id="3.6.4.13"/>
    </reaction>
</comment>
<feature type="compositionally biased region" description="Low complexity" evidence="13">
    <location>
        <begin position="1269"/>
        <end position="1284"/>
    </location>
</feature>
<evidence type="ECO:0000259" key="14">
    <source>
        <dbReference type="PROSITE" id="PS51192"/>
    </source>
</evidence>
<evidence type="ECO:0000256" key="10">
    <source>
        <dbReference type="ARBA" id="ARBA00038040"/>
    </source>
</evidence>
<evidence type="ECO:0000256" key="6">
    <source>
        <dbReference type="ARBA" id="ARBA00022806"/>
    </source>
</evidence>
<comment type="subcellular location">
    <subcellularLocation>
        <location evidence="1">Nucleus</location>
    </subcellularLocation>
</comment>
<dbReference type="FunFam" id="3.40.50.300:FF:000313">
    <property type="entry name" value="Pre-mRNA-splicing factor ATP-dependent RNA helicase PRP16"/>
    <property type="match status" value="1"/>
</dbReference>
<feature type="domain" description="Helicase ATP-binding" evidence="14">
    <location>
        <begin position="618"/>
        <end position="781"/>
    </location>
</feature>
<dbReference type="PROSITE" id="PS00690">
    <property type="entry name" value="DEAH_ATP_HELICASE"/>
    <property type="match status" value="1"/>
</dbReference>
<dbReference type="InterPro" id="IPR027417">
    <property type="entry name" value="P-loop_NTPase"/>
</dbReference>
<comment type="caution">
    <text evidence="16">The sequence shown here is derived from an EMBL/GenBank/DDBJ whole genome shotgun (WGS) entry which is preliminary data.</text>
</comment>
<feature type="region of interest" description="Disordered" evidence="13">
    <location>
        <begin position="554"/>
        <end position="583"/>
    </location>
</feature>
<dbReference type="InterPro" id="IPR007502">
    <property type="entry name" value="Helicase-assoc_dom"/>
</dbReference>
<dbReference type="EC" id="3.6.4.13" evidence="2"/>
<dbReference type="InterPro" id="IPR001650">
    <property type="entry name" value="Helicase_C-like"/>
</dbReference>
<accession>A8N105</accession>
<keyword evidence="9" id="KW-0539">Nucleus</keyword>
<dbReference type="InterPro" id="IPR011709">
    <property type="entry name" value="DEAD-box_helicase_OB_fold"/>
</dbReference>
<comment type="similarity">
    <text evidence="10">Belongs to the DEAD box helicase family. DEAH subfamily. PRP16 sub-subfamily.</text>
</comment>
<dbReference type="GO" id="GO:0016787">
    <property type="term" value="F:hydrolase activity"/>
    <property type="evidence" value="ECO:0007669"/>
    <property type="project" value="UniProtKB-KW"/>
</dbReference>
<dbReference type="PROSITE" id="PS51194">
    <property type="entry name" value="HELICASE_CTER"/>
    <property type="match status" value="1"/>
</dbReference>
<dbReference type="FunCoup" id="A8N105">
    <property type="interactions" value="633"/>
</dbReference>
<proteinExistence type="inferred from homology"/>
<dbReference type="FunFam" id="3.40.50.300:FF:000007">
    <property type="entry name" value="Pre-mRNA-splicing factor ATP-dependent RNA helicase"/>
    <property type="match status" value="1"/>
</dbReference>
<dbReference type="SMART" id="SM00490">
    <property type="entry name" value="HELICc"/>
    <property type="match status" value="1"/>
</dbReference>
<evidence type="ECO:0000313" key="16">
    <source>
        <dbReference type="EMBL" id="EAU93276.2"/>
    </source>
</evidence>
<dbReference type="PANTHER" id="PTHR18934:SF91">
    <property type="entry name" value="PRE-MRNA-SPLICING FACTOR ATP-DEPENDENT RNA HELICASE PRP16"/>
    <property type="match status" value="1"/>
</dbReference>
<dbReference type="RefSeq" id="XP_001828562.2">
    <property type="nucleotide sequence ID" value="XM_001828510.2"/>
</dbReference>
<dbReference type="eggNOG" id="KOG0924">
    <property type="taxonomic scope" value="Eukaryota"/>
</dbReference>
<feature type="region of interest" description="Disordered" evidence="13">
    <location>
        <begin position="1"/>
        <end position="32"/>
    </location>
</feature>
<evidence type="ECO:0000259" key="15">
    <source>
        <dbReference type="PROSITE" id="PS51194"/>
    </source>
</evidence>
<keyword evidence="3" id="KW-0507">mRNA processing</keyword>
<evidence type="ECO:0000256" key="3">
    <source>
        <dbReference type="ARBA" id="ARBA00022664"/>
    </source>
</evidence>
<dbReference type="Pfam" id="PF00270">
    <property type="entry name" value="DEAD"/>
    <property type="match status" value="1"/>
</dbReference>
<evidence type="ECO:0000313" key="17">
    <source>
        <dbReference type="Proteomes" id="UP000001861"/>
    </source>
</evidence>
<dbReference type="PANTHER" id="PTHR18934">
    <property type="entry name" value="ATP-DEPENDENT RNA HELICASE"/>
    <property type="match status" value="1"/>
</dbReference>
<keyword evidence="17" id="KW-1185">Reference proteome</keyword>
<dbReference type="InterPro" id="IPR011545">
    <property type="entry name" value="DEAD/DEAH_box_helicase_dom"/>
</dbReference>
<dbReference type="Pfam" id="PF04408">
    <property type="entry name" value="WHD_HA2"/>
    <property type="match status" value="1"/>
</dbReference>
<sequence>MALGSAGHAGVSASAIDCQSQSPTRRASGERIDFDPVIDQVPRIFNNSNSMASTTTSNDDFVHGIAIKLSRAMVALNPVISVNPNDLLARNVINLARDNDSVESFMKAARAFGKFQDSFLFELYTEIRTHIKEETTGVSAQPVPGITVHDSDVLEPAPVRPGGLQRPDKRHTFRQPAKLEPPTPRASVLGLDRLASEKRAALAMEKAGGSSESRKRPRLDDGDEPFFKVPSIPARVANQRQRGEETPSHPGGLSEVARKRLEEHKRNREKQREGLQARNEPRSDAPKGLGDFQRRSNRDWDRRGRDRDYRDRDYRDGGSSRDAPSVRVPNVGWESTPKHPRGDDGGWGGARDRRWDAPTPRIARAGEDEEGAAINFDMREWEEEQVKLDRDWYTGAEDGGVAGDEDHNPLAQYEDLAASKQAEIATKQTRKISARQAQYNADNDLWEANRMLTSGVATRKTIDLDFEDESESTVHVMVKNLKPPFLDGKTVFTKQLDPINPIRDPTSDMAVFSKKGSALVKEKREQAERAKAAAKLAALGGTALGNIMGVKDEEAEAEAEAEQKAREAKEKGEENYKGDSKFATHLKSSSGVSSFAKSRTLKEQREYLPAFACREELLKVIRENQVVIVVGETGSGKTTQLAQFLYEDGYCQYGLVGCTQPRRVAAMSVAKRVSEEMECKLGGTVGYAIRFEDCTSAETKIKYMTDGVLLRESLNEGDLDRYSVIILDEAHERSLSTDVLMGLLRKILSRRRDLKLIVTSATMNAEKFSNFYGNAPCYTIPGRTFPVEIFHSKSPCEDYVDAAVKQVLQIHLSLPPGDILVFMTGQEDIEVTCQVVQERLDQLDDPPPLAVLPIYSQMPADLQAKIFDATDDGRRKVIVATNIAETSLTVDGILYVVDSGYSKLKVYNPKVGMDALQITPISQANANQRTGRAGRTGSGFCYRLYTEMAYRNELFENTIPEIQRTNLANTVLLLKSLGVKNLLEFDFMDPPPQANILNSMYQLWVLGALDNNGDLTPIGRKMSEFPMEPSMAKMLIASVEYKCSAEMLTIVSMLSVPSVFYRPKERMEEADAAREKFNVPESDHLTLLNVFNQWKSHGFQDSWAMRHFLHPKLLRKAREVRAQLEDIMKFQKMDIVSAGTDYDLLRKAITAGYFHQAARVKGIGEFVNIRSGLPTHLHPTSALYGLGYTPSYVVYHELILTSKEYMTQVTAIDPYWLAELGPVFYSVKEKNFDGRSDTRQISREFSKQKEIEQEMARQREEAARKEAELALAKQKKSGGSSQQKVVIPGTPRHTGVGAGARVTQTPRRRVGI</sequence>
<dbReference type="PROSITE" id="PS51192">
    <property type="entry name" value="HELICASE_ATP_BIND_1"/>
    <property type="match status" value="1"/>
</dbReference>
<dbReference type="GO" id="GO:0034458">
    <property type="term" value="F:3'-5' RNA helicase activity"/>
    <property type="evidence" value="ECO:0007669"/>
    <property type="project" value="TreeGrafter"/>
</dbReference>
<dbReference type="CDD" id="cd18791">
    <property type="entry name" value="SF2_C_RHA"/>
    <property type="match status" value="1"/>
</dbReference>
<feature type="compositionally biased region" description="Low complexity" evidence="13">
    <location>
        <begin position="1"/>
        <end position="15"/>
    </location>
</feature>
<dbReference type="GO" id="GO:0000398">
    <property type="term" value="P:mRNA splicing, via spliceosome"/>
    <property type="evidence" value="ECO:0007669"/>
    <property type="project" value="UniProtKB-ARBA"/>
</dbReference>
<protein>
    <recommendedName>
        <fullName evidence="12">Pre-mRNA-splicing factor ATP-dependent RNA helicase PRP16</fullName>
        <ecNumber evidence="2">3.6.4.13</ecNumber>
    </recommendedName>
</protein>
<dbReference type="SUPFAM" id="SSF52540">
    <property type="entry name" value="P-loop containing nucleoside triphosphate hydrolases"/>
    <property type="match status" value="1"/>
</dbReference>
<keyword evidence="8" id="KW-0508">mRNA splicing</keyword>
<name>A8N105_COPC7</name>
<dbReference type="HOGENOM" id="CLU_001832_6_2_1"/>
<feature type="region of interest" description="Disordered" evidence="13">
    <location>
        <begin position="141"/>
        <end position="357"/>
    </location>
</feature>
<gene>
    <name evidence="16" type="ORF">CC1G_12010</name>
</gene>
<evidence type="ECO:0000256" key="4">
    <source>
        <dbReference type="ARBA" id="ARBA00022741"/>
    </source>
</evidence>
<dbReference type="SMART" id="SM00847">
    <property type="entry name" value="HA2"/>
    <property type="match status" value="1"/>
</dbReference>
<evidence type="ECO:0000256" key="1">
    <source>
        <dbReference type="ARBA" id="ARBA00004123"/>
    </source>
</evidence>
<evidence type="ECO:0000256" key="11">
    <source>
        <dbReference type="ARBA" id="ARBA00047984"/>
    </source>
</evidence>
<keyword evidence="7" id="KW-0067">ATP-binding</keyword>
<evidence type="ECO:0000256" key="7">
    <source>
        <dbReference type="ARBA" id="ARBA00022840"/>
    </source>
</evidence>
<dbReference type="Pfam" id="PF21010">
    <property type="entry name" value="HA2_C"/>
    <property type="match status" value="1"/>
</dbReference>
<evidence type="ECO:0000256" key="13">
    <source>
        <dbReference type="SAM" id="MobiDB-lite"/>
    </source>
</evidence>
<dbReference type="VEuPathDB" id="FungiDB:CC1G_12010"/>
<dbReference type="OMA" id="VDVMFHR"/>
<dbReference type="Proteomes" id="UP000001861">
    <property type="component" value="Unassembled WGS sequence"/>
</dbReference>
<feature type="compositionally biased region" description="Basic and acidic residues" evidence="13">
    <location>
        <begin position="561"/>
        <end position="582"/>
    </location>
</feature>
<dbReference type="GeneID" id="6004986"/>
<dbReference type="STRING" id="240176.A8N105"/>
<feature type="compositionally biased region" description="Basic and acidic residues" evidence="13">
    <location>
        <begin position="1257"/>
        <end position="1268"/>
    </location>
</feature>
<dbReference type="Gene3D" id="3.40.50.300">
    <property type="entry name" value="P-loop containing nucleotide triphosphate hydrolases"/>
    <property type="match status" value="2"/>
</dbReference>
<dbReference type="OrthoDB" id="10253254at2759"/>
<evidence type="ECO:0000256" key="2">
    <source>
        <dbReference type="ARBA" id="ARBA00012552"/>
    </source>
</evidence>
<feature type="compositionally biased region" description="Basic and acidic residues" evidence="13">
    <location>
        <begin position="336"/>
        <end position="356"/>
    </location>
</feature>
<organism evidence="16 17">
    <name type="scientific">Coprinopsis cinerea (strain Okayama-7 / 130 / ATCC MYA-4618 / FGSC 9003)</name>
    <name type="common">Inky cap fungus</name>
    <name type="synonym">Hormographiella aspergillata</name>
    <dbReference type="NCBI Taxonomy" id="240176"/>
    <lineage>
        <taxon>Eukaryota</taxon>
        <taxon>Fungi</taxon>
        <taxon>Dikarya</taxon>
        <taxon>Basidiomycota</taxon>
        <taxon>Agaricomycotina</taxon>
        <taxon>Agaricomycetes</taxon>
        <taxon>Agaricomycetidae</taxon>
        <taxon>Agaricales</taxon>
        <taxon>Agaricineae</taxon>
        <taxon>Psathyrellaceae</taxon>
        <taxon>Coprinopsis</taxon>
    </lineage>
</organism>
<keyword evidence="4" id="KW-0547">Nucleotide-binding</keyword>
<reference evidence="16 17" key="1">
    <citation type="journal article" date="2010" name="Proc. Natl. Acad. Sci. U.S.A.">
        <title>Insights into evolution of multicellular fungi from the assembled chromosomes of the mushroom Coprinopsis cinerea (Coprinus cinereus).</title>
        <authorList>
            <person name="Stajich J.E."/>
            <person name="Wilke S.K."/>
            <person name="Ahren D."/>
            <person name="Au C.H."/>
            <person name="Birren B.W."/>
            <person name="Borodovsky M."/>
            <person name="Burns C."/>
            <person name="Canback B."/>
            <person name="Casselton L.A."/>
            <person name="Cheng C.K."/>
            <person name="Deng J."/>
            <person name="Dietrich F.S."/>
            <person name="Fargo D.C."/>
            <person name="Farman M.L."/>
            <person name="Gathman A.C."/>
            <person name="Goldberg J."/>
            <person name="Guigo R."/>
            <person name="Hoegger P.J."/>
            <person name="Hooker J.B."/>
            <person name="Huggins A."/>
            <person name="James T.Y."/>
            <person name="Kamada T."/>
            <person name="Kilaru S."/>
            <person name="Kodira C."/>
            <person name="Kues U."/>
            <person name="Kupfer D."/>
            <person name="Kwan H.S."/>
            <person name="Lomsadze A."/>
            <person name="Li W."/>
            <person name="Lilly W.W."/>
            <person name="Ma L.J."/>
            <person name="Mackey A.J."/>
            <person name="Manning G."/>
            <person name="Martin F."/>
            <person name="Muraguchi H."/>
            <person name="Natvig D.O."/>
            <person name="Palmerini H."/>
            <person name="Ramesh M.A."/>
            <person name="Rehmeyer C.J."/>
            <person name="Roe B.A."/>
            <person name="Shenoy N."/>
            <person name="Stanke M."/>
            <person name="Ter-Hovhannisyan V."/>
            <person name="Tunlid A."/>
            <person name="Velagapudi R."/>
            <person name="Vision T.J."/>
            <person name="Zeng Q."/>
            <person name="Zolan M.E."/>
            <person name="Pukkila P.J."/>
        </authorList>
    </citation>
    <scope>NUCLEOTIDE SEQUENCE [LARGE SCALE GENOMIC DNA]</scope>
    <source>
        <strain evidence="17">Okayama-7 / 130 / ATCC MYA-4618 / FGSC 9003</strain>
    </source>
</reference>
<dbReference type="FunFam" id="1.20.120.1080:FF:000018">
    <property type="entry name" value="Pre-mRNA-splicing factor ATP-dependent RNA helicase prp16"/>
    <property type="match status" value="1"/>
</dbReference>
<keyword evidence="6" id="KW-0347">Helicase</keyword>
<dbReference type="GO" id="GO:0003723">
    <property type="term" value="F:RNA binding"/>
    <property type="evidence" value="ECO:0007669"/>
    <property type="project" value="TreeGrafter"/>
</dbReference>
<dbReference type="EMBL" id="AACS02000001">
    <property type="protein sequence ID" value="EAU93276.2"/>
    <property type="molecule type" value="Genomic_DNA"/>
</dbReference>
<feature type="domain" description="Helicase C-terminal" evidence="15">
    <location>
        <begin position="806"/>
        <end position="978"/>
    </location>
</feature>
<dbReference type="InterPro" id="IPR014001">
    <property type="entry name" value="Helicase_ATP-bd"/>
</dbReference>
<feature type="region of interest" description="Disordered" evidence="13">
    <location>
        <begin position="1257"/>
        <end position="1312"/>
    </location>
</feature>
<dbReference type="Pfam" id="PF07717">
    <property type="entry name" value="OB_NTP_bind"/>
    <property type="match status" value="1"/>
</dbReference>
<dbReference type="Pfam" id="PF00271">
    <property type="entry name" value="Helicase_C"/>
    <property type="match status" value="1"/>
</dbReference>
<dbReference type="Gene3D" id="1.20.120.1080">
    <property type="match status" value="1"/>
</dbReference>